<evidence type="ECO:0000313" key="2">
    <source>
        <dbReference type="Proteomes" id="UP000436522"/>
    </source>
</evidence>
<name>A0A640VTE8_9RHOB</name>
<protein>
    <submittedName>
        <fullName evidence="1">Uncharacterized protein</fullName>
    </submittedName>
</protein>
<proteinExistence type="predicted"/>
<accession>A0A640VTE8</accession>
<dbReference type="AlphaFoldDB" id="A0A640VTE8"/>
<reference evidence="1 2" key="1">
    <citation type="submission" date="2019-12" db="EMBL/GenBank/DDBJ databases">
        <title>Roseobacter cerasinus sp. nov., isolated from seawater around aquaculture.</title>
        <authorList>
            <person name="Muramatsu S."/>
            <person name="Takabe Y."/>
            <person name="Mori K."/>
            <person name="Takaichi S."/>
            <person name="Hanada S."/>
        </authorList>
    </citation>
    <scope>NUCLEOTIDE SEQUENCE [LARGE SCALE GENOMIC DNA]</scope>
    <source>
        <strain evidence="1 2">AI77</strain>
    </source>
</reference>
<gene>
    <name evidence="1" type="ORF">So717_28500</name>
</gene>
<dbReference type="EMBL" id="BLIV01000005">
    <property type="protein sequence ID" value="GFE51097.1"/>
    <property type="molecule type" value="Genomic_DNA"/>
</dbReference>
<sequence>MGNRLDHDMCDTAFKRQLFGVGKGQDHLTLTVLSGRILQQLRINVQVVEPDVEVDDRIGAAARF</sequence>
<evidence type="ECO:0000313" key="1">
    <source>
        <dbReference type="EMBL" id="GFE51097.1"/>
    </source>
</evidence>
<dbReference type="Proteomes" id="UP000436522">
    <property type="component" value="Unassembled WGS sequence"/>
</dbReference>
<organism evidence="1 2">
    <name type="scientific">Roseobacter cerasinus</name>
    <dbReference type="NCBI Taxonomy" id="2602289"/>
    <lineage>
        <taxon>Bacteria</taxon>
        <taxon>Pseudomonadati</taxon>
        <taxon>Pseudomonadota</taxon>
        <taxon>Alphaproteobacteria</taxon>
        <taxon>Rhodobacterales</taxon>
        <taxon>Roseobacteraceae</taxon>
        <taxon>Roseobacter</taxon>
    </lineage>
</organism>
<comment type="caution">
    <text evidence="1">The sequence shown here is derived from an EMBL/GenBank/DDBJ whole genome shotgun (WGS) entry which is preliminary data.</text>
</comment>
<keyword evidence="2" id="KW-1185">Reference proteome</keyword>